<feature type="transmembrane region" description="Helical" evidence="5">
    <location>
        <begin position="74"/>
        <end position="92"/>
    </location>
</feature>
<dbReference type="CDD" id="cd17477">
    <property type="entry name" value="MFS_YcaD_like"/>
    <property type="match status" value="1"/>
</dbReference>
<proteinExistence type="predicted"/>
<keyword evidence="2 5" id="KW-0812">Transmembrane</keyword>
<feature type="transmembrane region" description="Helical" evidence="5">
    <location>
        <begin position="131"/>
        <end position="150"/>
    </location>
</feature>
<dbReference type="InterPro" id="IPR011701">
    <property type="entry name" value="MFS"/>
</dbReference>
<gene>
    <name evidence="7" type="ORF">GCM10007924_07490</name>
</gene>
<dbReference type="RefSeq" id="WP_169559523.1">
    <property type="nucleotide sequence ID" value="NZ_BSNF01000001.1"/>
</dbReference>
<dbReference type="PANTHER" id="PTHR23521:SF3">
    <property type="entry name" value="MFS TRANSPORTER"/>
    <property type="match status" value="1"/>
</dbReference>
<evidence type="ECO:0000256" key="5">
    <source>
        <dbReference type="SAM" id="Phobius"/>
    </source>
</evidence>
<keyword evidence="3 5" id="KW-1133">Transmembrane helix</keyword>
<evidence type="ECO:0000313" key="8">
    <source>
        <dbReference type="Proteomes" id="UP001161409"/>
    </source>
</evidence>
<comment type="subcellular location">
    <subcellularLocation>
        <location evidence="1">Membrane</location>
    </subcellularLocation>
</comment>
<dbReference type="PROSITE" id="PS50850">
    <property type="entry name" value="MFS"/>
    <property type="match status" value="1"/>
</dbReference>
<keyword evidence="4 5" id="KW-0472">Membrane</keyword>
<feature type="transmembrane region" description="Helical" evidence="5">
    <location>
        <begin position="156"/>
        <end position="176"/>
    </location>
</feature>
<keyword evidence="8" id="KW-1185">Reference proteome</keyword>
<feature type="transmembrane region" description="Helical" evidence="5">
    <location>
        <begin position="265"/>
        <end position="284"/>
    </location>
</feature>
<dbReference type="InterPro" id="IPR005828">
    <property type="entry name" value="MFS_sugar_transport-like"/>
</dbReference>
<evidence type="ECO:0000256" key="2">
    <source>
        <dbReference type="ARBA" id="ARBA00022692"/>
    </source>
</evidence>
<accession>A0ABQ5U124</accession>
<dbReference type="InterPro" id="IPR020846">
    <property type="entry name" value="MFS_dom"/>
</dbReference>
<feature type="domain" description="Major facilitator superfamily (MFS) profile" evidence="6">
    <location>
        <begin position="199"/>
        <end position="421"/>
    </location>
</feature>
<dbReference type="Pfam" id="PF07690">
    <property type="entry name" value="MFS_1"/>
    <property type="match status" value="1"/>
</dbReference>
<protein>
    <submittedName>
        <fullName evidence="7">MFS transporter</fullName>
    </submittedName>
</protein>
<dbReference type="Gene3D" id="1.20.1250.20">
    <property type="entry name" value="MFS general substrate transporter like domains"/>
    <property type="match status" value="2"/>
</dbReference>
<comment type="caution">
    <text evidence="7">The sequence shown here is derived from an EMBL/GenBank/DDBJ whole genome shotgun (WGS) entry which is preliminary data.</text>
</comment>
<evidence type="ECO:0000256" key="4">
    <source>
        <dbReference type="ARBA" id="ARBA00023136"/>
    </source>
</evidence>
<dbReference type="Proteomes" id="UP001161409">
    <property type="component" value="Unassembled WGS sequence"/>
</dbReference>
<name>A0ABQ5U124_9PROT</name>
<dbReference type="InterPro" id="IPR036259">
    <property type="entry name" value="MFS_trans_sf"/>
</dbReference>
<feature type="transmembrane region" description="Helical" evidence="5">
    <location>
        <begin position="196"/>
        <end position="217"/>
    </location>
</feature>
<dbReference type="SUPFAM" id="SSF103473">
    <property type="entry name" value="MFS general substrate transporter"/>
    <property type="match status" value="1"/>
</dbReference>
<feature type="transmembrane region" description="Helical" evidence="5">
    <location>
        <begin position="98"/>
        <end position="119"/>
    </location>
</feature>
<evidence type="ECO:0000313" key="7">
    <source>
        <dbReference type="EMBL" id="GLQ05528.1"/>
    </source>
</evidence>
<feature type="transmembrane region" description="Helical" evidence="5">
    <location>
        <begin position="12"/>
        <end position="31"/>
    </location>
</feature>
<reference evidence="7" key="1">
    <citation type="journal article" date="2014" name="Int. J. Syst. Evol. Microbiol.">
        <title>Complete genome of a new Firmicutes species belonging to the dominant human colonic microbiota ('Ruminococcus bicirculans') reveals two chromosomes and a selective capacity to utilize plant glucans.</title>
        <authorList>
            <consortium name="NISC Comparative Sequencing Program"/>
            <person name="Wegmann U."/>
            <person name="Louis P."/>
            <person name="Goesmann A."/>
            <person name="Henrissat B."/>
            <person name="Duncan S.H."/>
            <person name="Flint H.J."/>
        </authorList>
    </citation>
    <scope>NUCLEOTIDE SEQUENCE</scope>
    <source>
        <strain evidence="7">NBRC 103408</strain>
    </source>
</reference>
<feature type="transmembrane region" description="Helical" evidence="5">
    <location>
        <begin position="357"/>
        <end position="378"/>
    </location>
</feature>
<feature type="transmembrane region" description="Helical" evidence="5">
    <location>
        <begin position="323"/>
        <end position="345"/>
    </location>
</feature>
<evidence type="ECO:0000256" key="1">
    <source>
        <dbReference type="ARBA" id="ARBA00004370"/>
    </source>
</evidence>
<feature type="transmembrane region" description="Helical" evidence="5">
    <location>
        <begin position="290"/>
        <end position="311"/>
    </location>
</feature>
<reference evidence="7" key="2">
    <citation type="submission" date="2023-01" db="EMBL/GenBank/DDBJ databases">
        <title>Draft genome sequence of Sneathiella chinensis strain NBRC 103408.</title>
        <authorList>
            <person name="Sun Q."/>
            <person name="Mori K."/>
        </authorList>
    </citation>
    <scope>NUCLEOTIDE SEQUENCE</scope>
    <source>
        <strain evidence="7">NBRC 103408</strain>
    </source>
</reference>
<dbReference type="Pfam" id="PF00083">
    <property type="entry name" value="Sugar_tr"/>
    <property type="match status" value="1"/>
</dbReference>
<feature type="transmembrane region" description="Helical" evidence="5">
    <location>
        <begin position="223"/>
        <end position="244"/>
    </location>
</feature>
<feature type="transmembrane region" description="Helical" evidence="5">
    <location>
        <begin position="43"/>
        <end position="62"/>
    </location>
</feature>
<dbReference type="EMBL" id="BSNF01000001">
    <property type="protein sequence ID" value="GLQ05528.1"/>
    <property type="molecule type" value="Genomic_DNA"/>
</dbReference>
<sequence length="421" mass="45190">MWETVRSVASLLLSYGLLLMANGMFGTLLGLRSKMEGFSTETTGLIMAFYFFGMLLGALNAAKVVARAAHIRSFAAFASVMSVAVLAHILLVHPIAWMLLRVICGFCMAGMIMIVESWMNERSTNANRGRVLSLYMMTSYLGSGTGQFLLTIADPASFELFSVASIIFSIALVPILMTRATAPQPAQPERMSFKALYKTSPVGVIGTISAGLTNSSINSLGPVFGAGISLSIGQISTFMASILLGGMLLQFPIGRLSDRFDRRTILLITALLTASACGSIIWITAQGFSLWIFVAAMIFGGFCYTIYPMASAQANDLAAKDKLVQVSAGLLFAYGLGASVGPVIASQLMGRFGPEMLFYFIIGNTCFLALFALARMAVRPAGVQKARFLPLGALGSSSKQIYSTVQSTISRRKRKTPQKEH</sequence>
<evidence type="ECO:0000256" key="3">
    <source>
        <dbReference type="ARBA" id="ARBA00022989"/>
    </source>
</evidence>
<dbReference type="InterPro" id="IPR047200">
    <property type="entry name" value="MFS_YcaD-like"/>
</dbReference>
<organism evidence="7 8">
    <name type="scientific">Sneathiella chinensis</name>
    <dbReference type="NCBI Taxonomy" id="349750"/>
    <lineage>
        <taxon>Bacteria</taxon>
        <taxon>Pseudomonadati</taxon>
        <taxon>Pseudomonadota</taxon>
        <taxon>Alphaproteobacteria</taxon>
        <taxon>Sneathiellales</taxon>
        <taxon>Sneathiellaceae</taxon>
        <taxon>Sneathiella</taxon>
    </lineage>
</organism>
<dbReference type="PANTHER" id="PTHR23521">
    <property type="entry name" value="TRANSPORTER MFS SUPERFAMILY"/>
    <property type="match status" value="1"/>
</dbReference>
<evidence type="ECO:0000259" key="6">
    <source>
        <dbReference type="PROSITE" id="PS50850"/>
    </source>
</evidence>